<dbReference type="InterPro" id="IPR018495">
    <property type="entry name" value="Succ_DH_cyt_bsu_CS"/>
</dbReference>
<gene>
    <name evidence="9" type="ORF">B0F90DRAFT_1639050</name>
</gene>
<evidence type="ECO:0000256" key="6">
    <source>
        <dbReference type="ARBA" id="ARBA00023004"/>
    </source>
</evidence>
<dbReference type="Gene3D" id="1.20.1300.10">
    <property type="entry name" value="Fumarate reductase/succinate dehydrogenase, transmembrane subunit"/>
    <property type="match status" value="1"/>
</dbReference>
<dbReference type="PANTHER" id="PTHR10978">
    <property type="entry name" value="SUCCINATE DEHYDROGENASE CYTOCHROME B560 SUBUNIT"/>
    <property type="match status" value="1"/>
</dbReference>
<organism evidence="9 10">
    <name type="scientific">Multifurca ochricompacta</name>
    <dbReference type="NCBI Taxonomy" id="376703"/>
    <lineage>
        <taxon>Eukaryota</taxon>
        <taxon>Fungi</taxon>
        <taxon>Dikarya</taxon>
        <taxon>Basidiomycota</taxon>
        <taxon>Agaricomycotina</taxon>
        <taxon>Agaricomycetes</taxon>
        <taxon>Russulales</taxon>
        <taxon>Russulaceae</taxon>
        <taxon>Multifurca</taxon>
    </lineage>
</organism>
<dbReference type="PANTHER" id="PTHR10978:SF5">
    <property type="entry name" value="SUCCINATE DEHYDROGENASE CYTOCHROME B560 SUBUNIT, MITOCHONDRIAL"/>
    <property type="match status" value="1"/>
</dbReference>
<dbReference type="GO" id="GO:0005739">
    <property type="term" value="C:mitochondrion"/>
    <property type="evidence" value="ECO:0007669"/>
    <property type="project" value="GOC"/>
</dbReference>
<sequence>MSYTRTIGLGSALRRATFSPKPVRNVPAFRSVIVRRSIQTQSLKPEEGTVILNTQRLARPSSPHFTIYQPQLTWIGSIVHRVTGTGLSVLLYGFSLAYLFAPSTFSSANIIEFAAGLPEWVKVVEKTILAAPFAFHSFNGLRHLTWDTGKFLSLKGAYRTGYAVLGATAITTVALVLL</sequence>
<name>A0AAD4LYU0_9AGAM</name>
<dbReference type="Proteomes" id="UP001203297">
    <property type="component" value="Unassembled WGS sequence"/>
</dbReference>
<accession>A0AAD4LYU0</accession>
<evidence type="ECO:0000256" key="1">
    <source>
        <dbReference type="ARBA" id="ARBA00004141"/>
    </source>
</evidence>
<dbReference type="GO" id="GO:0046872">
    <property type="term" value="F:metal ion binding"/>
    <property type="evidence" value="ECO:0007669"/>
    <property type="project" value="UniProtKB-KW"/>
</dbReference>
<dbReference type="InterPro" id="IPR000701">
    <property type="entry name" value="SuccDH_FuR_B_TM-su"/>
</dbReference>
<dbReference type="GO" id="GO:0016020">
    <property type="term" value="C:membrane"/>
    <property type="evidence" value="ECO:0007669"/>
    <property type="project" value="UniProtKB-SubCell"/>
</dbReference>
<evidence type="ECO:0000256" key="7">
    <source>
        <dbReference type="ARBA" id="ARBA00023136"/>
    </source>
</evidence>
<dbReference type="GO" id="GO:0006099">
    <property type="term" value="P:tricarboxylic acid cycle"/>
    <property type="evidence" value="ECO:0007669"/>
    <property type="project" value="InterPro"/>
</dbReference>
<dbReference type="InterPro" id="IPR014314">
    <property type="entry name" value="Succ_DH_cytb556"/>
</dbReference>
<keyword evidence="10" id="KW-1185">Reference proteome</keyword>
<evidence type="ECO:0008006" key="11">
    <source>
        <dbReference type="Google" id="ProtNLM"/>
    </source>
</evidence>
<evidence type="ECO:0000313" key="9">
    <source>
        <dbReference type="EMBL" id="KAI0294878.1"/>
    </source>
</evidence>
<evidence type="ECO:0000256" key="8">
    <source>
        <dbReference type="SAM" id="Phobius"/>
    </source>
</evidence>
<dbReference type="GO" id="GO:0009055">
    <property type="term" value="F:electron transfer activity"/>
    <property type="evidence" value="ECO:0007669"/>
    <property type="project" value="InterPro"/>
</dbReference>
<keyword evidence="2" id="KW-0349">Heme</keyword>
<comment type="caution">
    <text evidence="9">The sequence shown here is derived from an EMBL/GenBank/DDBJ whole genome shotgun (WGS) entry which is preliminary data.</text>
</comment>
<keyword evidence="6" id="KW-0408">Iron</keyword>
<proteinExistence type="predicted"/>
<keyword evidence="3 8" id="KW-0812">Transmembrane</keyword>
<evidence type="ECO:0000256" key="4">
    <source>
        <dbReference type="ARBA" id="ARBA00022723"/>
    </source>
</evidence>
<dbReference type="NCBIfam" id="TIGR02970">
    <property type="entry name" value="succ_dehyd_cytB"/>
    <property type="match status" value="1"/>
</dbReference>
<evidence type="ECO:0000256" key="3">
    <source>
        <dbReference type="ARBA" id="ARBA00022692"/>
    </source>
</evidence>
<evidence type="ECO:0000313" key="10">
    <source>
        <dbReference type="Proteomes" id="UP001203297"/>
    </source>
</evidence>
<feature type="transmembrane region" description="Helical" evidence="8">
    <location>
        <begin position="160"/>
        <end position="177"/>
    </location>
</feature>
<evidence type="ECO:0000256" key="5">
    <source>
        <dbReference type="ARBA" id="ARBA00022989"/>
    </source>
</evidence>
<dbReference type="GO" id="GO:0006121">
    <property type="term" value="P:mitochondrial electron transport, succinate to ubiquinone"/>
    <property type="evidence" value="ECO:0007669"/>
    <property type="project" value="UniProtKB-ARBA"/>
</dbReference>
<keyword evidence="5 8" id="KW-1133">Transmembrane helix</keyword>
<evidence type="ECO:0000256" key="2">
    <source>
        <dbReference type="ARBA" id="ARBA00022617"/>
    </source>
</evidence>
<dbReference type="AlphaFoldDB" id="A0AAD4LYU0"/>
<keyword evidence="7 8" id="KW-0472">Membrane</keyword>
<dbReference type="SUPFAM" id="SSF81343">
    <property type="entry name" value="Fumarate reductase respiratory complex transmembrane subunits"/>
    <property type="match status" value="1"/>
</dbReference>
<dbReference type="CDD" id="cd03499">
    <property type="entry name" value="SQR_TypeC_SdhC"/>
    <property type="match status" value="1"/>
</dbReference>
<dbReference type="PROSITE" id="PS01001">
    <property type="entry name" value="SDH_CYT_2"/>
    <property type="match status" value="1"/>
</dbReference>
<dbReference type="FunFam" id="1.20.1300.10:FF:000011">
    <property type="entry name" value="Succinate dehydrogenase cytochrome b560 subunit"/>
    <property type="match status" value="1"/>
</dbReference>
<comment type="subcellular location">
    <subcellularLocation>
        <location evidence="1">Membrane</location>
        <topology evidence="1">Multi-pass membrane protein</topology>
    </subcellularLocation>
</comment>
<dbReference type="InterPro" id="IPR034804">
    <property type="entry name" value="SQR/QFR_C/D"/>
</dbReference>
<dbReference type="EMBL" id="WTXG01000066">
    <property type="protein sequence ID" value="KAI0294878.1"/>
    <property type="molecule type" value="Genomic_DNA"/>
</dbReference>
<protein>
    <recommendedName>
        <fullName evidence="11">Succinate dehydrogenase subunit C</fullName>
    </recommendedName>
</protein>
<dbReference type="Pfam" id="PF01127">
    <property type="entry name" value="Sdh_cyt"/>
    <property type="match status" value="1"/>
</dbReference>
<keyword evidence="4" id="KW-0479">Metal-binding</keyword>
<reference evidence="9" key="1">
    <citation type="journal article" date="2022" name="New Phytol.">
        <title>Evolutionary transition to the ectomycorrhizal habit in the genomes of a hyperdiverse lineage of mushroom-forming fungi.</title>
        <authorList>
            <person name="Looney B."/>
            <person name="Miyauchi S."/>
            <person name="Morin E."/>
            <person name="Drula E."/>
            <person name="Courty P.E."/>
            <person name="Kohler A."/>
            <person name="Kuo A."/>
            <person name="LaButti K."/>
            <person name="Pangilinan J."/>
            <person name="Lipzen A."/>
            <person name="Riley R."/>
            <person name="Andreopoulos W."/>
            <person name="He G."/>
            <person name="Johnson J."/>
            <person name="Nolan M."/>
            <person name="Tritt A."/>
            <person name="Barry K.W."/>
            <person name="Grigoriev I.V."/>
            <person name="Nagy L.G."/>
            <person name="Hibbett D."/>
            <person name="Henrissat B."/>
            <person name="Matheny P.B."/>
            <person name="Labbe J."/>
            <person name="Martin F.M."/>
        </authorList>
    </citation>
    <scope>NUCLEOTIDE SEQUENCE</scope>
    <source>
        <strain evidence="9">BPL690</strain>
    </source>
</reference>